<evidence type="ECO:0000256" key="17">
    <source>
        <dbReference type="SAM" id="SignalP"/>
    </source>
</evidence>
<dbReference type="Pfam" id="PF06455">
    <property type="entry name" value="NADH5_C"/>
    <property type="match status" value="1"/>
</dbReference>
<dbReference type="EC" id="7.1.1.2" evidence="2 16"/>
<protein>
    <recommendedName>
        <fullName evidence="3 16">NADH-ubiquinone oxidoreductase chain 5</fullName>
        <ecNumber evidence="2 16">7.1.1.2</ecNumber>
    </recommendedName>
</protein>
<dbReference type="GO" id="GO:0015990">
    <property type="term" value="P:electron transport coupled proton transport"/>
    <property type="evidence" value="ECO:0007669"/>
    <property type="project" value="TreeGrafter"/>
</dbReference>
<evidence type="ECO:0000256" key="11">
    <source>
        <dbReference type="ARBA" id="ARBA00023027"/>
    </source>
</evidence>
<dbReference type="InterPro" id="IPR001516">
    <property type="entry name" value="Proton_antipo_N"/>
</dbReference>
<evidence type="ECO:0000256" key="1">
    <source>
        <dbReference type="ARBA" id="ARBA00004448"/>
    </source>
</evidence>
<feature type="transmembrane region" description="Helical" evidence="16">
    <location>
        <begin position="194"/>
        <end position="212"/>
    </location>
</feature>
<feature type="transmembrane region" description="Helical" evidence="16">
    <location>
        <begin position="291"/>
        <end position="309"/>
    </location>
</feature>
<dbReference type="InterPro" id="IPR001750">
    <property type="entry name" value="ND/Mrp_TM"/>
</dbReference>
<comment type="catalytic activity">
    <reaction evidence="15 16">
        <text>a ubiquinone + NADH + 5 H(+)(in) = a ubiquinol + NAD(+) + 4 H(+)(out)</text>
        <dbReference type="Rhea" id="RHEA:29091"/>
        <dbReference type="Rhea" id="RHEA-COMP:9565"/>
        <dbReference type="Rhea" id="RHEA-COMP:9566"/>
        <dbReference type="ChEBI" id="CHEBI:15378"/>
        <dbReference type="ChEBI" id="CHEBI:16389"/>
        <dbReference type="ChEBI" id="CHEBI:17976"/>
        <dbReference type="ChEBI" id="CHEBI:57540"/>
        <dbReference type="ChEBI" id="CHEBI:57945"/>
        <dbReference type="EC" id="7.1.1.2"/>
    </reaction>
</comment>
<feature type="transmembrane region" description="Helical" evidence="16">
    <location>
        <begin position="397"/>
        <end position="422"/>
    </location>
</feature>
<evidence type="ECO:0000256" key="2">
    <source>
        <dbReference type="ARBA" id="ARBA00012944"/>
    </source>
</evidence>
<evidence type="ECO:0000256" key="12">
    <source>
        <dbReference type="ARBA" id="ARBA00023075"/>
    </source>
</evidence>
<geneLocation type="mitochondrion" evidence="21"/>
<evidence type="ECO:0000256" key="14">
    <source>
        <dbReference type="ARBA" id="ARBA00023136"/>
    </source>
</evidence>
<proteinExistence type="inferred from homology"/>
<feature type="domain" description="NADH dehydrogenase subunit 5 C-terminal" evidence="20">
    <location>
        <begin position="412"/>
        <end position="590"/>
    </location>
</feature>
<feature type="transmembrane region" description="Helical" evidence="16">
    <location>
        <begin position="358"/>
        <end position="377"/>
    </location>
</feature>
<evidence type="ECO:0000259" key="19">
    <source>
        <dbReference type="Pfam" id="PF00662"/>
    </source>
</evidence>
<keyword evidence="11 16" id="KW-0520">NAD</keyword>
<evidence type="ECO:0000313" key="21">
    <source>
        <dbReference type="EMBL" id="BCO16578.1"/>
    </source>
</evidence>
<evidence type="ECO:0000259" key="20">
    <source>
        <dbReference type="Pfam" id="PF06455"/>
    </source>
</evidence>
<feature type="transmembrane region" description="Helical" evidence="16">
    <location>
        <begin position="315"/>
        <end position="337"/>
    </location>
</feature>
<organism evidence="21">
    <name type="scientific">Haemodracon trachyrhinus</name>
    <dbReference type="NCBI Taxonomy" id="1216929"/>
    <lineage>
        <taxon>Eukaryota</taxon>
        <taxon>Metazoa</taxon>
        <taxon>Chordata</taxon>
        <taxon>Craniata</taxon>
        <taxon>Vertebrata</taxon>
        <taxon>Euteleostomi</taxon>
        <taxon>Lepidosauria</taxon>
        <taxon>Squamata</taxon>
        <taxon>Bifurcata</taxon>
        <taxon>Gekkota</taxon>
        <taxon>Phyllodactylidae</taxon>
        <taxon>Haemodracon</taxon>
    </lineage>
</organism>
<evidence type="ECO:0000256" key="5">
    <source>
        <dbReference type="ARBA" id="ARBA00022660"/>
    </source>
</evidence>
<feature type="transmembrane region" description="Helical" evidence="16">
    <location>
        <begin position="474"/>
        <end position="492"/>
    </location>
</feature>
<keyword evidence="7" id="KW-0999">Mitochondrion inner membrane</keyword>
<keyword evidence="12 16" id="KW-0830">Ubiquinone</keyword>
<keyword evidence="4 16" id="KW-0813">Transport</keyword>
<keyword evidence="6 16" id="KW-0812">Transmembrane</keyword>
<evidence type="ECO:0000256" key="7">
    <source>
        <dbReference type="ARBA" id="ARBA00022792"/>
    </source>
</evidence>
<dbReference type="GO" id="GO:0008137">
    <property type="term" value="F:NADH dehydrogenase (ubiquinone) activity"/>
    <property type="evidence" value="ECO:0007669"/>
    <property type="project" value="UniProtKB-EC"/>
</dbReference>
<keyword evidence="10 16" id="KW-1133">Transmembrane helix</keyword>
<comment type="function">
    <text evidence="16">Core subunit of the mitochondrial membrane respiratory chain NADH dehydrogenase (Complex I) which catalyzes electron transfer from NADH through the respiratory chain, using ubiquinone as an electron acceptor. Essential for the catalytic activity and assembly of complex I.</text>
</comment>
<keyword evidence="13 16" id="KW-0496">Mitochondrion</keyword>
<dbReference type="InterPro" id="IPR003945">
    <property type="entry name" value="NU5C-like"/>
</dbReference>
<feature type="chain" id="PRO_5030741651" description="NADH-ubiquinone oxidoreductase chain 5" evidence="17">
    <location>
        <begin position="27"/>
        <end position="596"/>
    </location>
</feature>
<comment type="similarity">
    <text evidence="16">Belongs to the complex I subunit 5 family.</text>
</comment>
<evidence type="ECO:0000256" key="15">
    <source>
        <dbReference type="ARBA" id="ARBA00049551"/>
    </source>
</evidence>
<keyword evidence="17" id="KW-0732">Signal</keyword>
<keyword evidence="14 16" id="KW-0472">Membrane</keyword>
<feature type="transmembrane region" description="Helical" evidence="16">
    <location>
        <begin position="263"/>
        <end position="284"/>
    </location>
</feature>
<feature type="transmembrane region" description="Helical" evidence="16">
    <location>
        <begin position="233"/>
        <end position="251"/>
    </location>
</feature>
<evidence type="ECO:0000256" key="10">
    <source>
        <dbReference type="ARBA" id="ARBA00022989"/>
    </source>
</evidence>
<feature type="transmembrane region" description="Helical" evidence="16">
    <location>
        <begin position="443"/>
        <end position="462"/>
    </location>
</feature>
<dbReference type="InterPro" id="IPR018393">
    <property type="entry name" value="NADHpl_OxRdtase_5_subgr"/>
</dbReference>
<dbReference type="PRINTS" id="PR01434">
    <property type="entry name" value="NADHDHGNASE5"/>
</dbReference>
<feature type="signal peptide" evidence="17">
    <location>
        <begin position="1"/>
        <end position="26"/>
    </location>
</feature>
<keyword evidence="9" id="KW-0249">Electron transport</keyword>
<keyword evidence="8" id="KW-1278">Translocase</keyword>
<evidence type="ECO:0000256" key="9">
    <source>
        <dbReference type="ARBA" id="ARBA00022982"/>
    </source>
</evidence>
<evidence type="ECO:0000256" key="4">
    <source>
        <dbReference type="ARBA" id="ARBA00022448"/>
    </source>
</evidence>
<dbReference type="GO" id="GO:0042773">
    <property type="term" value="P:ATP synthesis coupled electron transport"/>
    <property type="evidence" value="ECO:0007669"/>
    <property type="project" value="InterPro"/>
</dbReference>
<feature type="transmembrane region" description="Helical" evidence="16">
    <location>
        <begin position="108"/>
        <end position="126"/>
    </location>
</feature>
<evidence type="ECO:0000256" key="6">
    <source>
        <dbReference type="ARBA" id="ARBA00022692"/>
    </source>
</evidence>
<feature type="domain" description="NADH-Ubiquinone oxidoreductase (complex I) chain 5 N-terminal" evidence="19">
    <location>
        <begin position="61"/>
        <end position="109"/>
    </location>
</feature>
<gene>
    <name evidence="21" type="primary">ND5</name>
</gene>
<reference evidence="21" key="1">
    <citation type="submission" date="2012-07" db="EMBL/GenBank/DDBJ databases">
        <title>Nearly complete mitochondrial genome sequence of Haemodracon trachyrhinus.</title>
        <authorList>
            <person name="Kumazawa Y."/>
        </authorList>
    </citation>
    <scope>NUCLEOTIDE SEQUENCE</scope>
    <source>
        <strain evidence="21">Htra1</strain>
    </source>
</reference>
<name>A0A7R7J318_9SAUR</name>
<evidence type="ECO:0000256" key="8">
    <source>
        <dbReference type="ARBA" id="ARBA00022967"/>
    </source>
</evidence>
<feature type="domain" description="NADH:quinone oxidoreductase/Mrp antiporter transmembrane" evidence="18">
    <location>
        <begin position="126"/>
        <end position="408"/>
    </location>
</feature>
<accession>A0A7R7J318</accession>
<evidence type="ECO:0000256" key="13">
    <source>
        <dbReference type="ARBA" id="ARBA00023128"/>
    </source>
</evidence>
<comment type="subcellular location">
    <subcellularLocation>
        <location evidence="1">Mitochondrion inner membrane</location>
        <topology evidence="1">Multi-pass membrane protein</topology>
    </subcellularLocation>
</comment>
<dbReference type="GO" id="GO:0003954">
    <property type="term" value="F:NADH dehydrogenase activity"/>
    <property type="evidence" value="ECO:0007669"/>
    <property type="project" value="TreeGrafter"/>
</dbReference>
<dbReference type="PANTHER" id="PTHR42829">
    <property type="entry name" value="NADH-UBIQUINONE OXIDOREDUCTASE CHAIN 5"/>
    <property type="match status" value="1"/>
</dbReference>
<evidence type="ECO:0000256" key="16">
    <source>
        <dbReference type="RuleBase" id="RU003404"/>
    </source>
</evidence>
<feature type="transmembrane region" description="Helical" evidence="16">
    <location>
        <begin position="163"/>
        <end position="182"/>
    </location>
</feature>
<dbReference type="EMBL" id="AB738946">
    <property type="protein sequence ID" value="BCO16578.1"/>
    <property type="molecule type" value="Genomic_DNA"/>
</dbReference>
<dbReference type="NCBIfam" id="TIGR01974">
    <property type="entry name" value="NDH_I_L"/>
    <property type="match status" value="1"/>
</dbReference>
<feature type="transmembrane region" description="Helical" evidence="16">
    <location>
        <begin position="132"/>
        <end position="151"/>
    </location>
</feature>
<evidence type="ECO:0000256" key="3">
    <source>
        <dbReference type="ARBA" id="ARBA00021096"/>
    </source>
</evidence>
<evidence type="ECO:0000259" key="18">
    <source>
        <dbReference type="Pfam" id="PF00361"/>
    </source>
</evidence>
<dbReference type="PANTHER" id="PTHR42829:SF2">
    <property type="entry name" value="NADH-UBIQUINONE OXIDOREDUCTASE CHAIN 5"/>
    <property type="match status" value="1"/>
</dbReference>
<dbReference type="Pfam" id="PF00361">
    <property type="entry name" value="Proton_antipo_M"/>
    <property type="match status" value="1"/>
</dbReference>
<dbReference type="AlphaFoldDB" id="A0A7R7J318"/>
<dbReference type="Pfam" id="PF00662">
    <property type="entry name" value="Proton_antipo_N"/>
    <property type="match status" value="1"/>
</dbReference>
<feature type="transmembrane region" description="Helical" evidence="16">
    <location>
        <begin position="577"/>
        <end position="595"/>
    </location>
</feature>
<dbReference type="InterPro" id="IPR010934">
    <property type="entry name" value="NADH_DH_su5_C"/>
</dbReference>
<keyword evidence="5" id="KW-0679">Respiratory chain</keyword>
<dbReference type="GO" id="GO:0005743">
    <property type="term" value="C:mitochondrial inner membrane"/>
    <property type="evidence" value="ECO:0007669"/>
    <property type="project" value="UniProtKB-SubCell"/>
</dbReference>
<feature type="transmembrane region" description="Helical" evidence="16">
    <location>
        <begin position="77"/>
        <end position="96"/>
    </location>
</feature>
<sequence>MMNSIFYTSMLTALLTLLSPLMANMAQLYTNAVKRAFMISLIPMTIFLWQDLESITTHFYWINTDLNIKISFIFDKFSMLFIPTALFITWAILQFTHWYMANDQNKTVFSQYLTLFLIAMITLTTANNMLQLFVGWEGVGIMSFLLIGWWHSRTNAMTSALQAVIYNRIGDIGLVLSMAWLATNLNTWQVQEVLTYQTPTLPILGLILAATGKSAQFGLHPWLPSAMEGPTPVSALLHSSTMVVAGIFLLIRFNPLLHQNQLALLICLCIGATTTTFAALCAITQNDIKKIIAFSTSSQLGLMMLTIGMDQPELAFLHVITHAFFKAMLFLCSGSVIHNLKDEQDIRKMGGTQQTLPITSTCMTIGTLALTGTPFLAGFYTKDTIIETVNTSMINAWALTTTMIATMLTAAYSLRLVFYIQLGTPRYQALSTKQENSTDLTMPITRLAIGSISAGLIISSTLLPNNPQTLTLPLLIKCAAIISTMMGLLYAWDLANQTTQLLTPKQTTQHTATSQLFLFNLIMHRKMPKMTKSTANTSIQLIDLAWYETIGPTLVKNSNIIITKNFSASNTGLIKTYLLALLALLLSCLLVSIYLT</sequence>